<proteinExistence type="predicted"/>
<dbReference type="EMBL" id="KZ824454">
    <property type="protein sequence ID" value="RAK98327.1"/>
    <property type="molecule type" value="Genomic_DNA"/>
</dbReference>
<dbReference type="AlphaFoldDB" id="A0A395GUJ2"/>
<gene>
    <name evidence="1" type="ORF">BO80DRAFT_159260</name>
</gene>
<protein>
    <submittedName>
        <fullName evidence="1">Uncharacterized protein</fullName>
    </submittedName>
</protein>
<sequence>MVFWRSSVLLYDSLLIRCGFVHPGRHFVRFLIPGRWIRFGNYLSNAKDYEAPEGPLAVWALSCMDTSGICTYLLRVCHWGNISQSIFETKDSRFGQTSESAAEPEFIFRGMDSGALSLHHCSRAFPPSLFPHGRSKLSGFRPKLQSLLKRRGRVLPAYALPPPPFSSPAPSPLNLDLATCLMRNTATTGLSSNVLPTPN</sequence>
<reference evidence="1 2" key="1">
    <citation type="submission" date="2018-02" db="EMBL/GenBank/DDBJ databases">
        <title>The genomes of Aspergillus section Nigri reveals drivers in fungal speciation.</title>
        <authorList>
            <consortium name="DOE Joint Genome Institute"/>
            <person name="Vesth T.C."/>
            <person name="Nybo J."/>
            <person name="Theobald S."/>
            <person name="Brandl J."/>
            <person name="Frisvad J.C."/>
            <person name="Nielsen K.F."/>
            <person name="Lyhne E.K."/>
            <person name="Kogle M.E."/>
            <person name="Kuo A."/>
            <person name="Riley R."/>
            <person name="Clum A."/>
            <person name="Nolan M."/>
            <person name="Lipzen A."/>
            <person name="Salamov A."/>
            <person name="Henrissat B."/>
            <person name="Wiebenga A."/>
            <person name="De vries R.P."/>
            <person name="Grigoriev I.V."/>
            <person name="Mortensen U.H."/>
            <person name="Andersen M.R."/>
            <person name="Baker S.E."/>
        </authorList>
    </citation>
    <scope>NUCLEOTIDE SEQUENCE [LARGE SCALE GENOMIC DNA]</scope>
    <source>
        <strain evidence="1 2">CBS 121593</strain>
    </source>
</reference>
<keyword evidence="2" id="KW-1185">Reference proteome</keyword>
<evidence type="ECO:0000313" key="1">
    <source>
        <dbReference type="EMBL" id="RAK98327.1"/>
    </source>
</evidence>
<dbReference type="Proteomes" id="UP000249402">
    <property type="component" value="Unassembled WGS sequence"/>
</dbReference>
<organism evidence="1 2">
    <name type="scientific">Aspergillus ibericus CBS 121593</name>
    <dbReference type="NCBI Taxonomy" id="1448316"/>
    <lineage>
        <taxon>Eukaryota</taxon>
        <taxon>Fungi</taxon>
        <taxon>Dikarya</taxon>
        <taxon>Ascomycota</taxon>
        <taxon>Pezizomycotina</taxon>
        <taxon>Eurotiomycetes</taxon>
        <taxon>Eurotiomycetidae</taxon>
        <taxon>Eurotiales</taxon>
        <taxon>Aspergillaceae</taxon>
        <taxon>Aspergillus</taxon>
        <taxon>Aspergillus subgen. Circumdati</taxon>
    </lineage>
</organism>
<accession>A0A395GUJ2</accession>
<name>A0A395GUJ2_9EURO</name>
<dbReference type="GeneID" id="37218711"/>
<dbReference type="RefSeq" id="XP_025572655.1">
    <property type="nucleotide sequence ID" value="XM_025713846.1"/>
</dbReference>
<dbReference type="VEuPathDB" id="FungiDB:BO80DRAFT_159260"/>
<evidence type="ECO:0000313" key="2">
    <source>
        <dbReference type="Proteomes" id="UP000249402"/>
    </source>
</evidence>